<reference evidence="2 3" key="1">
    <citation type="submission" date="2015-01" db="EMBL/GenBank/DDBJ databases">
        <title>Genome of allotetraploid Gossypium barbadense reveals genomic plasticity and fiber elongation in cotton evolution.</title>
        <authorList>
            <person name="Chen X."/>
            <person name="Liu X."/>
            <person name="Zhao B."/>
            <person name="Zheng H."/>
            <person name="Hu Y."/>
            <person name="Lu G."/>
            <person name="Yang C."/>
            <person name="Chen J."/>
            <person name="Shan C."/>
            <person name="Zhang L."/>
            <person name="Zhou Y."/>
            <person name="Wang L."/>
            <person name="Guo W."/>
            <person name="Bai Y."/>
            <person name="Ruan J."/>
            <person name="Shangguan X."/>
            <person name="Mao Y."/>
            <person name="Jiang J."/>
            <person name="Zhu Y."/>
            <person name="Lei J."/>
            <person name="Kang H."/>
            <person name="Chen S."/>
            <person name="He X."/>
            <person name="Wang R."/>
            <person name="Wang Y."/>
            <person name="Chen J."/>
            <person name="Wang L."/>
            <person name="Yu S."/>
            <person name="Wang B."/>
            <person name="Wei J."/>
            <person name="Song S."/>
            <person name="Lu X."/>
            <person name="Gao Z."/>
            <person name="Gu W."/>
            <person name="Deng X."/>
            <person name="Ma D."/>
            <person name="Wang S."/>
            <person name="Liang W."/>
            <person name="Fang L."/>
            <person name="Cai C."/>
            <person name="Zhu X."/>
            <person name="Zhou B."/>
            <person name="Zhang Y."/>
            <person name="Chen Z."/>
            <person name="Xu S."/>
            <person name="Zhu R."/>
            <person name="Wang S."/>
            <person name="Zhang T."/>
            <person name="Zhao G."/>
        </authorList>
    </citation>
    <scope>NUCLEOTIDE SEQUENCE [LARGE SCALE GENOMIC DNA]</scope>
    <source>
        <strain evidence="3">cv. Xinhai21</strain>
        <tissue evidence="2">Leaf</tissue>
    </source>
</reference>
<sequence length="139" mass="14871">MTVQLGVSSMSHGGSEWIKPVILPLPGAGGVRCSVKPASRFIPLSRNHDAQAYACAPCWVSSLSHGGSEWIKPVILPLQGAEGIRCSVKPASRFIPLSKNHDAQAYARAPWSNSLLGTDKPESNHCRTDSTSRTRVPSP</sequence>
<name>A0A2P5VX79_GOSBA</name>
<protein>
    <submittedName>
        <fullName evidence="2">Uncharacterized protein</fullName>
    </submittedName>
</protein>
<feature type="compositionally biased region" description="Basic and acidic residues" evidence="1">
    <location>
        <begin position="119"/>
        <end position="132"/>
    </location>
</feature>
<organism evidence="2 3">
    <name type="scientific">Gossypium barbadense</name>
    <name type="common">Sea Island cotton</name>
    <name type="synonym">Hibiscus barbadensis</name>
    <dbReference type="NCBI Taxonomy" id="3634"/>
    <lineage>
        <taxon>Eukaryota</taxon>
        <taxon>Viridiplantae</taxon>
        <taxon>Streptophyta</taxon>
        <taxon>Embryophyta</taxon>
        <taxon>Tracheophyta</taxon>
        <taxon>Spermatophyta</taxon>
        <taxon>Magnoliopsida</taxon>
        <taxon>eudicotyledons</taxon>
        <taxon>Gunneridae</taxon>
        <taxon>Pentapetalae</taxon>
        <taxon>rosids</taxon>
        <taxon>malvids</taxon>
        <taxon>Malvales</taxon>
        <taxon>Malvaceae</taxon>
        <taxon>Malvoideae</taxon>
        <taxon>Gossypium</taxon>
    </lineage>
</organism>
<dbReference type="Proteomes" id="UP000239757">
    <property type="component" value="Unassembled WGS sequence"/>
</dbReference>
<dbReference type="AntiFam" id="ANF00039">
    <property type="entry name" value="Antisense to SRP RNA"/>
</dbReference>
<evidence type="ECO:0000313" key="3">
    <source>
        <dbReference type="Proteomes" id="UP000239757"/>
    </source>
</evidence>
<evidence type="ECO:0000313" key="2">
    <source>
        <dbReference type="EMBL" id="PPR83444.1"/>
    </source>
</evidence>
<dbReference type="EMBL" id="KZ670352">
    <property type="protein sequence ID" value="PPR83444.1"/>
    <property type="molecule type" value="Genomic_DNA"/>
</dbReference>
<dbReference type="OrthoDB" id="993217at2759"/>
<proteinExistence type="predicted"/>
<gene>
    <name evidence="2" type="ORF">GOBAR_AA37265</name>
</gene>
<dbReference type="AlphaFoldDB" id="A0A2P5VX79"/>
<evidence type="ECO:0000256" key="1">
    <source>
        <dbReference type="SAM" id="MobiDB-lite"/>
    </source>
</evidence>
<feature type="region of interest" description="Disordered" evidence="1">
    <location>
        <begin position="114"/>
        <end position="139"/>
    </location>
</feature>
<accession>A0A2P5VX79</accession>